<dbReference type="Gene3D" id="3.50.50.60">
    <property type="entry name" value="FAD/NAD(P)-binding domain"/>
    <property type="match status" value="1"/>
</dbReference>
<name>A0A545AUV5_9ACTN</name>
<proteinExistence type="predicted"/>
<evidence type="ECO:0000313" key="4">
    <source>
        <dbReference type="EMBL" id="TQS45119.1"/>
    </source>
</evidence>
<dbReference type="AlphaFoldDB" id="A0A545AUV5"/>
<organism evidence="4 5">
    <name type="scientific">Cryptosporangium phraense</name>
    <dbReference type="NCBI Taxonomy" id="2593070"/>
    <lineage>
        <taxon>Bacteria</taxon>
        <taxon>Bacillati</taxon>
        <taxon>Actinomycetota</taxon>
        <taxon>Actinomycetes</taxon>
        <taxon>Cryptosporangiales</taxon>
        <taxon>Cryptosporangiaceae</taxon>
        <taxon>Cryptosporangium</taxon>
    </lineage>
</organism>
<evidence type="ECO:0000313" key="5">
    <source>
        <dbReference type="Proteomes" id="UP000317982"/>
    </source>
</evidence>
<dbReference type="Pfam" id="PF01494">
    <property type="entry name" value="FAD_binding_3"/>
    <property type="match status" value="1"/>
</dbReference>
<gene>
    <name evidence="4" type="ORF">FL583_11530</name>
</gene>
<protein>
    <submittedName>
        <fullName evidence="4">FAD-binding protein</fullName>
    </submittedName>
</protein>
<dbReference type="PANTHER" id="PTHR13789">
    <property type="entry name" value="MONOOXYGENASE"/>
    <property type="match status" value="1"/>
</dbReference>
<dbReference type="GO" id="GO:0071949">
    <property type="term" value="F:FAD binding"/>
    <property type="evidence" value="ECO:0007669"/>
    <property type="project" value="InterPro"/>
</dbReference>
<comment type="caution">
    <text evidence="4">The sequence shown here is derived from an EMBL/GenBank/DDBJ whole genome shotgun (WGS) entry which is preliminary data.</text>
</comment>
<dbReference type="PRINTS" id="PR00420">
    <property type="entry name" value="RNGMNOXGNASE"/>
</dbReference>
<sequence length="374" mass="40024">MRKVLIIGAGIAGLGAAVSIARAGDNVRVVERSTSLAVGAAISMLYRGPDALAELGVLDACIAEGTVGYLDSVFSRMYDSSGDARRLPQLPVRSDGMPSYIIIYRPVIARILSGQAEAHGAVIDRGLAVSSLNDEGETVAVTFSDGTSDHYDLVVGADGTASETRQHLFGDTAQIDYSGNMSLRWVKPDAPTGPVGFYVSEESVPVVIHPLHGGLVYIATGVDMENRHVGTDEARQLFREILGQFDAPYVRELLSVVSDDDPVIARPYLMHHHPRPWHKGRIVLIGDAVHTLAANLGAGGVLGLEDGLVLGQELARTESLDAALAAFEERRFERTSNAVAASREMLDAQVNRQASPAELHVIRERAVADLSKPF</sequence>
<dbReference type="Proteomes" id="UP000317982">
    <property type="component" value="Unassembled WGS sequence"/>
</dbReference>
<keyword evidence="2" id="KW-0503">Monooxygenase</keyword>
<evidence type="ECO:0000256" key="1">
    <source>
        <dbReference type="ARBA" id="ARBA00023002"/>
    </source>
</evidence>
<dbReference type="GO" id="GO:0004497">
    <property type="term" value="F:monooxygenase activity"/>
    <property type="evidence" value="ECO:0007669"/>
    <property type="project" value="UniProtKB-KW"/>
</dbReference>
<dbReference type="InterPro" id="IPR002938">
    <property type="entry name" value="FAD-bd"/>
</dbReference>
<accession>A0A545AUV5</accession>
<feature type="domain" description="FAD-binding" evidence="3">
    <location>
        <begin position="3"/>
        <end position="339"/>
    </location>
</feature>
<reference evidence="4 5" key="1">
    <citation type="submission" date="2019-07" db="EMBL/GenBank/DDBJ databases">
        <title>Cryptosporangium phraense sp. nov., isolated from plant litter.</title>
        <authorList>
            <person name="Suriyachadkun C."/>
        </authorList>
    </citation>
    <scope>NUCLEOTIDE SEQUENCE [LARGE SCALE GENOMIC DNA]</scope>
    <source>
        <strain evidence="4 5">A-T 5661</strain>
    </source>
</reference>
<keyword evidence="1" id="KW-0560">Oxidoreductase</keyword>
<dbReference type="RefSeq" id="WP_142704569.1">
    <property type="nucleotide sequence ID" value="NZ_VIRS01000006.1"/>
</dbReference>
<dbReference type="InterPro" id="IPR036188">
    <property type="entry name" value="FAD/NAD-bd_sf"/>
</dbReference>
<dbReference type="SUPFAM" id="SSF51905">
    <property type="entry name" value="FAD/NAD(P)-binding domain"/>
    <property type="match status" value="1"/>
</dbReference>
<dbReference type="InterPro" id="IPR050493">
    <property type="entry name" value="FAD-dep_Monooxygenase_BioMet"/>
</dbReference>
<dbReference type="PANTHER" id="PTHR13789:SF309">
    <property type="entry name" value="PUTATIVE (AFU_ORTHOLOGUE AFUA_6G14510)-RELATED"/>
    <property type="match status" value="1"/>
</dbReference>
<dbReference type="InParanoid" id="A0A545AUV5"/>
<evidence type="ECO:0000256" key="2">
    <source>
        <dbReference type="ARBA" id="ARBA00023033"/>
    </source>
</evidence>
<dbReference type="OrthoDB" id="9782160at2"/>
<keyword evidence="5" id="KW-1185">Reference proteome</keyword>
<dbReference type="EMBL" id="VIRS01000006">
    <property type="protein sequence ID" value="TQS45119.1"/>
    <property type="molecule type" value="Genomic_DNA"/>
</dbReference>
<evidence type="ECO:0000259" key="3">
    <source>
        <dbReference type="Pfam" id="PF01494"/>
    </source>
</evidence>